<evidence type="ECO:0000256" key="5">
    <source>
        <dbReference type="ARBA" id="ARBA00022643"/>
    </source>
</evidence>
<dbReference type="InterPro" id="IPR023753">
    <property type="entry name" value="FAD/NAD-binding_dom"/>
</dbReference>
<dbReference type="InterPro" id="IPR051793">
    <property type="entry name" value="NADH:flavin_oxidoreductase"/>
</dbReference>
<dbReference type="InterPro" id="IPR001155">
    <property type="entry name" value="OxRdtase_FMN_N"/>
</dbReference>
<keyword evidence="7" id="KW-0560">Oxidoreductase</keyword>
<dbReference type="RefSeq" id="WP_102212824.1">
    <property type="nucleotide sequence ID" value="NZ_PNHF01000013.1"/>
</dbReference>
<evidence type="ECO:0000259" key="12">
    <source>
        <dbReference type="Pfam" id="PF07992"/>
    </source>
</evidence>
<comment type="similarity">
    <text evidence="3">In the N-terminal section; belongs to the NADH:flavin oxidoreductase/NADH oxidase family.</text>
</comment>
<dbReference type="GO" id="GO:0046872">
    <property type="term" value="F:metal ion binding"/>
    <property type="evidence" value="ECO:0007669"/>
    <property type="project" value="UniProtKB-KW"/>
</dbReference>
<dbReference type="Proteomes" id="UP000235363">
    <property type="component" value="Unassembled WGS sequence"/>
</dbReference>
<feature type="region of interest" description="Disordered" evidence="10">
    <location>
        <begin position="467"/>
        <end position="494"/>
    </location>
</feature>
<keyword evidence="5" id="KW-0288">FMN</keyword>
<dbReference type="PRINTS" id="PR00368">
    <property type="entry name" value="FADPNR"/>
</dbReference>
<feature type="domain" description="NADH:flavin oxidoreductase/NADH oxidase N-terminal" evidence="11">
    <location>
        <begin position="17"/>
        <end position="342"/>
    </location>
</feature>
<reference evidence="13 14" key="1">
    <citation type="submission" date="2017-09" db="EMBL/GenBank/DDBJ databases">
        <title>Bacterial strain isolated from the female urinary microbiota.</title>
        <authorList>
            <person name="Thomas-White K."/>
            <person name="Kumar N."/>
            <person name="Forster S."/>
            <person name="Putonti C."/>
            <person name="Lawley T."/>
            <person name="Wolfe A.J."/>
        </authorList>
    </citation>
    <scope>NUCLEOTIDE SEQUENCE [LARGE SCALE GENOMIC DNA]</scope>
    <source>
        <strain evidence="13 14">UMB0908</strain>
    </source>
</reference>
<dbReference type="PANTHER" id="PTHR42917">
    <property type="entry name" value="2,4-DIENOYL-COA REDUCTASE"/>
    <property type="match status" value="1"/>
</dbReference>
<evidence type="ECO:0000256" key="8">
    <source>
        <dbReference type="ARBA" id="ARBA00023004"/>
    </source>
</evidence>
<dbReference type="Pfam" id="PF00724">
    <property type="entry name" value="Oxidored_FMN"/>
    <property type="match status" value="1"/>
</dbReference>
<evidence type="ECO:0000256" key="4">
    <source>
        <dbReference type="ARBA" id="ARBA00022630"/>
    </source>
</evidence>
<evidence type="ECO:0000313" key="14">
    <source>
        <dbReference type="Proteomes" id="UP000235363"/>
    </source>
</evidence>
<evidence type="ECO:0000256" key="10">
    <source>
        <dbReference type="SAM" id="MobiDB-lite"/>
    </source>
</evidence>
<feature type="domain" description="FAD/NAD(P)-binding" evidence="12">
    <location>
        <begin position="387"/>
        <end position="685"/>
    </location>
</feature>
<dbReference type="InterPro" id="IPR013785">
    <property type="entry name" value="Aldolase_TIM"/>
</dbReference>
<keyword evidence="4" id="KW-0285">Flavoprotein</keyword>
<keyword evidence="8" id="KW-0408">Iron</keyword>
<dbReference type="GO" id="GO:0016491">
    <property type="term" value="F:oxidoreductase activity"/>
    <property type="evidence" value="ECO:0007669"/>
    <property type="project" value="UniProtKB-KW"/>
</dbReference>
<evidence type="ECO:0000256" key="2">
    <source>
        <dbReference type="ARBA" id="ARBA00001966"/>
    </source>
</evidence>
<dbReference type="PRINTS" id="PR00411">
    <property type="entry name" value="PNDRDTASEI"/>
</dbReference>
<keyword evidence="9" id="KW-0411">Iron-sulfur</keyword>
<dbReference type="SUPFAM" id="SSF51905">
    <property type="entry name" value="FAD/NAD(P)-binding domain"/>
    <property type="match status" value="1"/>
</dbReference>
<evidence type="ECO:0000256" key="3">
    <source>
        <dbReference type="ARBA" id="ARBA00011048"/>
    </source>
</evidence>
<keyword evidence="6" id="KW-0479">Metal-binding</keyword>
<dbReference type="Gene3D" id="3.20.20.70">
    <property type="entry name" value="Aldolase class I"/>
    <property type="match status" value="1"/>
</dbReference>
<dbReference type="PANTHER" id="PTHR42917:SF2">
    <property type="entry name" value="2,4-DIENOYL-COA REDUCTASE [(2E)-ENOYL-COA-PRODUCING]"/>
    <property type="match status" value="1"/>
</dbReference>
<dbReference type="Gene3D" id="3.40.50.720">
    <property type="entry name" value="NAD(P)-binding Rossmann-like Domain"/>
    <property type="match status" value="2"/>
</dbReference>
<proteinExistence type="inferred from homology"/>
<dbReference type="CDD" id="cd02930">
    <property type="entry name" value="DCR_FMN"/>
    <property type="match status" value="1"/>
</dbReference>
<organism evidence="13 14">
    <name type="scientific">Corynebacterium xerosis</name>
    <dbReference type="NCBI Taxonomy" id="1725"/>
    <lineage>
        <taxon>Bacteria</taxon>
        <taxon>Bacillati</taxon>
        <taxon>Actinomycetota</taxon>
        <taxon>Actinomycetes</taxon>
        <taxon>Mycobacteriales</taxon>
        <taxon>Corynebacteriaceae</taxon>
        <taxon>Corynebacterium</taxon>
    </lineage>
</organism>
<dbReference type="STRING" id="1725.WU86_05740"/>
<evidence type="ECO:0000313" key="13">
    <source>
        <dbReference type="EMBL" id="PMC62271.1"/>
    </source>
</evidence>
<evidence type="ECO:0000256" key="7">
    <source>
        <dbReference type="ARBA" id="ARBA00023002"/>
    </source>
</evidence>
<dbReference type="EMBL" id="PNHF01000013">
    <property type="protein sequence ID" value="PMC62271.1"/>
    <property type="molecule type" value="Genomic_DNA"/>
</dbReference>
<evidence type="ECO:0000256" key="6">
    <source>
        <dbReference type="ARBA" id="ARBA00022723"/>
    </source>
</evidence>
<dbReference type="SUPFAM" id="SSF51395">
    <property type="entry name" value="FMN-linked oxidoreductases"/>
    <property type="match status" value="1"/>
</dbReference>
<dbReference type="GO" id="GO:0010181">
    <property type="term" value="F:FMN binding"/>
    <property type="evidence" value="ECO:0007669"/>
    <property type="project" value="InterPro"/>
</dbReference>
<comment type="cofactor">
    <cofactor evidence="1">
        <name>FMN</name>
        <dbReference type="ChEBI" id="CHEBI:58210"/>
    </cofactor>
</comment>
<dbReference type="SUPFAM" id="SSF51971">
    <property type="entry name" value="Nucleotide-binding domain"/>
    <property type="match status" value="1"/>
</dbReference>
<accession>A0A2N6SYX6</accession>
<gene>
    <name evidence="13" type="ORF">CJ204_06770</name>
</gene>
<name>A0A2N6SYX6_9CORY</name>
<evidence type="ECO:0000259" key="11">
    <source>
        <dbReference type="Pfam" id="PF00724"/>
    </source>
</evidence>
<comment type="cofactor">
    <cofactor evidence="2">
        <name>[4Fe-4S] cluster</name>
        <dbReference type="ChEBI" id="CHEBI:49883"/>
    </cofactor>
</comment>
<sequence length="721" mass="77220">MSTTAPTSTPPSAYPTLLSPIQAGPLSLRNRVMMGSMHTGFEERTRDLPKLAAYLARRAEGGAALLVTGGYAPNVEGWLLPGGSMMASKRMADNHRRVTDAVHSHGAHVVLQLLHSGRYGYHPFIRSAETTQSPITPFKARRMSGFDVERTIRAYVRSAKLAKRAGYDGIEIMGSEGYLLNQFLARATNRRTDEWGGSARRRMLLPIEIIRRIRAEVGDDFMLQYRISLQDLVADGQTWDETEELAGRLVDAGVDLLNTGIGWHEARVPTIVTSVPRAAFAELSGRLKAAVDVPVCASNRINDPSVAEDILTSGQADMVSLARQMLADPDFVLKASDGRADEINTCIACNQACLDHTFANKKVSCLVNPVAGRELELTPRPAATPQRVAVIGAGVAGLAFAEAAAVRGHHVEVFEASDAIGGQFRLAAAIPGKEEYGQTLRYFSRRLEVLGVPVHLGRRATADQLYDASAATSPDRSSADGAIADRADDGVTDADPSVGATAVDDVAEPFDHIVYSAGVVPRIPEIPGIDHDSVIPYDDLLSGRRTAGARVAVIGAGGIGVDVAEYLTREPNQSLAEWRKSWGVVDPADAPGGLGTPHDEKPLREVHLLQRKESSIGKGLGKTTGWVHRAELKKAGVHKYVGVSYDRIDDEGLHITVDGESKVIGVDNIIVCTGQESDRSALGAGVEDPRIHVIGGADVAAELDAKRAIRQAVELAAELSK</sequence>
<dbReference type="Gene3D" id="3.50.50.60">
    <property type="entry name" value="FAD/NAD(P)-binding domain"/>
    <property type="match status" value="1"/>
</dbReference>
<evidence type="ECO:0000256" key="1">
    <source>
        <dbReference type="ARBA" id="ARBA00001917"/>
    </source>
</evidence>
<comment type="caution">
    <text evidence="13">The sequence shown here is derived from an EMBL/GenBank/DDBJ whole genome shotgun (WGS) entry which is preliminary data.</text>
</comment>
<dbReference type="GO" id="GO:0051536">
    <property type="term" value="F:iron-sulfur cluster binding"/>
    <property type="evidence" value="ECO:0007669"/>
    <property type="project" value="UniProtKB-KW"/>
</dbReference>
<dbReference type="AlphaFoldDB" id="A0A2N6SYX6"/>
<dbReference type="InterPro" id="IPR036188">
    <property type="entry name" value="FAD/NAD-bd_sf"/>
</dbReference>
<evidence type="ECO:0000256" key="9">
    <source>
        <dbReference type="ARBA" id="ARBA00023014"/>
    </source>
</evidence>
<protein>
    <submittedName>
        <fullName evidence="13">NADPH-dependent 2,4-dienoyl-CoA reductase</fullName>
    </submittedName>
</protein>
<dbReference type="Pfam" id="PF07992">
    <property type="entry name" value="Pyr_redox_2"/>
    <property type="match status" value="1"/>
</dbReference>